<dbReference type="GO" id="GO:0016798">
    <property type="term" value="F:hydrolase activity, acting on glycosyl bonds"/>
    <property type="evidence" value="ECO:0007669"/>
    <property type="project" value="TreeGrafter"/>
</dbReference>
<dbReference type="AlphaFoldDB" id="A0A1I4GUZ3"/>
<dbReference type="Pfam" id="PF00196">
    <property type="entry name" value="GerE"/>
    <property type="match status" value="1"/>
</dbReference>
<keyword evidence="4" id="KW-0808">Transferase</keyword>
<dbReference type="PANTHER" id="PTHR42909">
    <property type="entry name" value="ZGC:136858"/>
    <property type="match status" value="1"/>
</dbReference>
<organism evidence="4 5">
    <name type="scientific">Halanaerobium salsuginis</name>
    <dbReference type="NCBI Taxonomy" id="29563"/>
    <lineage>
        <taxon>Bacteria</taxon>
        <taxon>Bacillati</taxon>
        <taxon>Bacillota</taxon>
        <taxon>Clostridia</taxon>
        <taxon>Halanaerobiales</taxon>
        <taxon>Halanaerobiaceae</taxon>
        <taxon>Halanaerobium</taxon>
    </lineage>
</organism>
<keyword evidence="5" id="KW-1185">Reference proteome</keyword>
<dbReference type="GO" id="GO:0005737">
    <property type="term" value="C:cytoplasm"/>
    <property type="evidence" value="ECO:0007669"/>
    <property type="project" value="TreeGrafter"/>
</dbReference>
<evidence type="ECO:0000259" key="3">
    <source>
        <dbReference type="Pfam" id="PF00294"/>
    </source>
</evidence>
<dbReference type="InterPro" id="IPR029056">
    <property type="entry name" value="Ribokinase-like"/>
</dbReference>
<dbReference type="InterPro" id="IPR000792">
    <property type="entry name" value="Tscrpt_reg_LuxR_C"/>
</dbReference>
<dbReference type="STRING" id="29563.SAMN02983006_00868"/>
<dbReference type="CDD" id="cd01941">
    <property type="entry name" value="YeiC_kinase_like"/>
    <property type="match status" value="1"/>
</dbReference>
<evidence type="ECO:0000259" key="2">
    <source>
        <dbReference type="Pfam" id="PF00196"/>
    </source>
</evidence>
<dbReference type="Pfam" id="PF00294">
    <property type="entry name" value="PfkB"/>
    <property type="match status" value="1"/>
</dbReference>
<dbReference type="Gene3D" id="3.40.1190.20">
    <property type="match status" value="1"/>
</dbReference>
<protein>
    <submittedName>
        <fullName evidence="4">Pseudouridine kinase</fullName>
    </submittedName>
</protein>
<dbReference type="PANTHER" id="PTHR42909:SF1">
    <property type="entry name" value="CARBOHYDRATE KINASE PFKB DOMAIN-CONTAINING PROTEIN"/>
    <property type="match status" value="1"/>
</dbReference>
<dbReference type="RefSeq" id="WP_089860252.1">
    <property type="nucleotide sequence ID" value="NZ_FOTI01000008.1"/>
</dbReference>
<sequence>MNKQKFKRKAVALIDNLTEREKEVLELIKNDALIKRDEIAAKLKISESAVGTYIHHLSTKGYLLGKGYITAPEKKIVVVGGANLDIKGYSPNYISGTSSPGWIEESLGGVGRNIAENLALLDQDVLLLSVVGDDHFGRKLQMETEAAGVDLSQLKITAAPDNKTGIYLAHLDDNGELLGAVNDMRILKEIDQCYLTKKRKIIENAALLIFDTNLDQTAIDFLFELTFAQNMIKIADTVSLEKSLKLKNRLDQLDYLRANLVEIEVLLAIKTLSEADYPDPLTITERVTRIFNIYQQQNDLPAMIVSAGNQGAYYFNREQDRAVSKHFPAEVVKKTDIGETTGAGDALTAAFAAGLNEGLAVESAIKLGIKAAAITIKSKQTCSPELANLELGCQ</sequence>
<accession>A0A1I4GUZ3</accession>
<dbReference type="GO" id="GO:0046872">
    <property type="term" value="F:metal ion binding"/>
    <property type="evidence" value="ECO:0007669"/>
    <property type="project" value="UniProtKB-KW"/>
</dbReference>
<evidence type="ECO:0000313" key="4">
    <source>
        <dbReference type="EMBL" id="SFL33340.1"/>
    </source>
</evidence>
<dbReference type="GO" id="GO:0004730">
    <property type="term" value="F:pseudouridylate synthase activity"/>
    <property type="evidence" value="ECO:0007669"/>
    <property type="project" value="TreeGrafter"/>
</dbReference>
<dbReference type="InterPro" id="IPR036388">
    <property type="entry name" value="WH-like_DNA-bd_sf"/>
</dbReference>
<evidence type="ECO:0000256" key="1">
    <source>
        <dbReference type="ARBA" id="ARBA00022723"/>
    </source>
</evidence>
<evidence type="ECO:0000313" key="5">
    <source>
        <dbReference type="Proteomes" id="UP000199006"/>
    </source>
</evidence>
<dbReference type="Gene3D" id="1.10.10.10">
    <property type="entry name" value="Winged helix-like DNA-binding domain superfamily/Winged helix DNA-binding domain"/>
    <property type="match status" value="1"/>
</dbReference>
<proteinExistence type="predicted"/>
<keyword evidence="4" id="KW-0418">Kinase</keyword>
<feature type="domain" description="HTH luxR-type" evidence="2">
    <location>
        <begin position="15"/>
        <end position="60"/>
    </location>
</feature>
<name>A0A1I4GUZ3_9FIRM</name>
<dbReference type="Proteomes" id="UP000199006">
    <property type="component" value="Unassembled WGS sequence"/>
</dbReference>
<dbReference type="GO" id="GO:0006355">
    <property type="term" value="P:regulation of DNA-templated transcription"/>
    <property type="evidence" value="ECO:0007669"/>
    <property type="project" value="InterPro"/>
</dbReference>
<dbReference type="InterPro" id="IPR011611">
    <property type="entry name" value="PfkB_dom"/>
</dbReference>
<dbReference type="GO" id="GO:0016301">
    <property type="term" value="F:kinase activity"/>
    <property type="evidence" value="ECO:0007669"/>
    <property type="project" value="UniProtKB-KW"/>
</dbReference>
<gene>
    <name evidence="4" type="ORF">SAMN02983006_00868</name>
</gene>
<dbReference type="OrthoDB" id="9806249at2"/>
<keyword evidence="1" id="KW-0479">Metal-binding</keyword>
<dbReference type="EMBL" id="FOTI01000008">
    <property type="protein sequence ID" value="SFL33340.1"/>
    <property type="molecule type" value="Genomic_DNA"/>
</dbReference>
<reference evidence="4 5" key="1">
    <citation type="submission" date="2016-10" db="EMBL/GenBank/DDBJ databases">
        <authorList>
            <person name="de Groot N.N."/>
        </authorList>
    </citation>
    <scope>NUCLEOTIDE SEQUENCE [LARGE SCALE GENOMIC DNA]</scope>
    <source>
        <strain evidence="4 5">ATCC 51327</strain>
    </source>
</reference>
<dbReference type="SUPFAM" id="SSF53613">
    <property type="entry name" value="Ribokinase-like"/>
    <property type="match status" value="1"/>
</dbReference>
<feature type="domain" description="Carbohydrate kinase PfkB" evidence="3">
    <location>
        <begin position="74"/>
        <end position="384"/>
    </location>
</feature>